<evidence type="ECO:0000256" key="7">
    <source>
        <dbReference type="ARBA" id="ARBA00039058"/>
    </source>
</evidence>
<accession>A0A1I5GUK3</accession>
<evidence type="ECO:0000313" key="13">
    <source>
        <dbReference type="Proteomes" id="UP000199236"/>
    </source>
</evidence>
<evidence type="ECO:0000313" key="12">
    <source>
        <dbReference type="EMBL" id="SFO39692.1"/>
    </source>
</evidence>
<dbReference type="STRING" id="655353.SAMN04488056_105185"/>
<keyword evidence="3 12" id="KW-0808">Transferase</keyword>
<dbReference type="Gene3D" id="3.40.630.30">
    <property type="match status" value="1"/>
</dbReference>
<comment type="function">
    <text evidence="9">Catalyzes the first step in the biosynthesis of ornithine lipids, which are phosphorus-free membrane lipids. Catalyzes the 3-hydroxyacyl-acyl carrier protein-dependent acylation of ornithine to form lyso-ornithine lipid (LOL).</text>
</comment>
<keyword evidence="2" id="KW-0444">Lipid biosynthesis</keyword>
<evidence type="ECO:0000256" key="2">
    <source>
        <dbReference type="ARBA" id="ARBA00022516"/>
    </source>
</evidence>
<dbReference type="PANTHER" id="PTHR37323">
    <property type="entry name" value="GCN5-RELATED N-ACETYLTRANSFERASE"/>
    <property type="match status" value="1"/>
</dbReference>
<feature type="region of interest" description="Disordered" evidence="11">
    <location>
        <begin position="1"/>
        <end position="23"/>
    </location>
</feature>
<dbReference type="InterPro" id="IPR052351">
    <property type="entry name" value="Ornithine_N-alpha-AT"/>
</dbReference>
<dbReference type="EC" id="2.3.2.30" evidence="7"/>
<dbReference type="AlphaFoldDB" id="A0A1I5GUK3"/>
<evidence type="ECO:0000256" key="9">
    <source>
        <dbReference type="ARBA" id="ARBA00045724"/>
    </source>
</evidence>
<gene>
    <name evidence="12" type="ORF">SAMN04488056_105185</name>
</gene>
<dbReference type="EMBL" id="FOVR01000005">
    <property type="protein sequence ID" value="SFO39692.1"/>
    <property type="molecule type" value="Genomic_DNA"/>
</dbReference>
<evidence type="ECO:0000256" key="3">
    <source>
        <dbReference type="ARBA" id="ARBA00022679"/>
    </source>
</evidence>
<dbReference type="PANTHER" id="PTHR37323:SF1">
    <property type="entry name" value="L-ORNITHINE N(ALPHA)-ACYLTRANSFERASE"/>
    <property type="match status" value="1"/>
</dbReference>
<name>A0A1I5GUK3_9HYPH</name>
<comment type="similarity">
    <text evidence="6">Belongs to the acetyltransferase family. OlsB subfamily.</text>
</comment>
<evidence type="ECO:0000256" key="10">
    <source>
        <dbReference type="ARBA" id="ARBA00047785"/>
    </source>
</evidence>
<dbReference type="InterPro" id="IPR016181">
    <property type="entry name" value="Acyl_CoA_acyltransferase"/>
</dbReference>
<proteinExistence type="inferred from homology"/>
<dbReference type="Pfam" id="PF13444">
    <property type="entry name" value="Acetyltransf_5"/>
    <property type="match status" value="1"/>
</dbReference>
<protein>
    <recommendedName>
        <fullName evidence="8">L-ornithine N(alpha)-acyltransferase</fullName>
        <ecNumber evidence="7">2.3.2.30</ecNumber>
    </recommendedName>
</protein>
<evidence type="ECO:0000256" key="6">
    <source>
        <dbReference type="ARBA" id="ARBA00038095"/>
    </source>
</evidence>
<dbReference type="GO" id="GO:0006629">
    <property type="term" value="P:lipid metabolic process"/>
    <property type="evidence" value="ECO:0007669"/>
    <property type="project" value="UniProtKB-KW"/>
</dbReference>
<comment type="pathway">
    <text evidence="1">Lipid metabolism.</text>
</comment>
<sequence length="325" mass="37417">MAMQDNHSDCDPERTQWQNPPVLKPNLSSKLLAALRRNRLRDGYPISSKPITLGRVGSLEIRLAQTEREIRKAQRLRYKVFYKEMAAKPDSQTKFTRRDADAYDAICDHLLVLDHDSPKKKFRRLEPRIVGTYRLLRQEMANLYGGFYTASEFKIGSILEAHPDRRFLELGRSCVLKEYRTKRTIELLWQGIWAYVQIHKIDVMIGCASIMGTDPKELAEPLTFLSKLGKAPEEWSVDALPHISLPLEQMDPAAINDKAALRRLPPLLKAYMRLGCYFSNNAMVDHQFGTTDVLIILPLENIDTKYIEHYSTTNVKDAVAMHQFQ</sequence>
<evidence type="ECO:0000256" key="1">
    <source>
        <dbReference type="ARBA" id="ARBA00005189"/>
    </source>
</evidence>
<keyword evidence="4" id="KW-0443">Lipid metabolism</keyword>
<dbReference type="SUPFAM" id="SSF55729">
    <property type="entry name" value="Acyl-CoA N-acyltransferases (Nat)"/>
    <property type="match status" value="1"/>
</dbReference>
<evidence type="ECO:0000256" key="8">
    <source>
        <dbReference type="ARBA" id="ARBA00039866"/>
    </source>
</evidence>
<dbReference type="RefSeq" id="WP_244544685.1">
    <property type="nucleotide sequence ID" value="NZ_FOVR01000005.1"/>
</dbReference>
<feature type="compositionally biased region" description="Basic and acidic residues" evidence="11">
    <location>
        <begin position="1"/>
        <end position="14"/>
    </location>
</feature>
<evidence type="ECO:0000256" key="5">
    <source>
        <dbReference type="ARBA" id="ARBA00023315"/>
    </source>
</evidence>
<evidence type="ECO:0000256" key="11">
    <source>
        <dbReference type="SAM" id="MobiDB-lite"/>
    </source>
</evidence>
<evidence type="ECO:0000256" key="4">
    <source>
        <dbReference type="ARBA" id="ARBA00023098"/>
    </source>
</evidence>
<keyword evidence="13" id="KW-1185">Reference proteome</keyword>
<reference evidence="12 13" key="1">
    <citation type="submission" date="2016-10" db="EMBL/GenBank/DDBJ databases">
        <authorList>
            <person name="de Groot N.N."/>
        </authorList>
    </citation>
    <scope>NUCLEOTIDE SEQUENCE [LARGE SCALE GENOMIC DNA]</scope>
    <source>
        <strain evidence="12 13">CGMCC 1.9157</strain>
    </source>
</reference>
<organism evidence="12 13">
    <name type="scientific">Cohaesibacter marisflavi</name>
    <dbReference type="NCBI Taxonomy" id="655353"/>
    <lineage>
        <taxon>Bacteria</taxon>
        <taxon>Pseudomonadati</taxon>
        <taxon>Pseudomonadota</taxon>
        <taxon>Alphaproteobacteria</taxon>
        <taxon>Hyphomicrobiales</taxon>
        <taxon>Cohaesibacteraceae</taxon>
    </lineage>
</organism>
<keyword evidence="5 12" id="KW-0012">Acyltransferase</keyword>
<comment type="catalytic activity">
    <reaction evidence="10">
        <text>a (3R)-hydroxyacyl-[ACP] + L-ornithine = a lyso-ornithine lipid + holo-[ACP] + H(+)</text>
        <dbReference type="Rhea" id="RHEA:20633"/>
        <dbReference type="Rhea" id="RHEA-COMP:9685"/>
        <dbReference type="Rhea" id="RHEA-COMP:9945"/>
        <dbReference type="ChEBI" id="CHEBI:15378"/>
        <dbReference type="ChEBI" id="CHEBI:46911"/>
        <dbReference type="ChEBI" id="CHEBI:64479"/>
        <dbReference type="ChEBI" id="CHEBI:78827"/>
        <dbReference type="ChEBI" id="CHEBI:138482"/>
        <dbReference type="EC" id="2.3.2.30"/>
    </reaction>
    <physiologicalReaction direction="left-to-right" evidence="10">
        <dbReference type="Rhea" id="RHEA:20634"/>
    </physiologicalReaction>
</comment>
<dbReference type="GO" id="GO:0043810">
    <property type="term" value="F:ornithine-acyl [acyl carrier protein] N-acyltransferase activity"/>
    <property type="evidence" value="ECO:0007669"/>
    <property type="project" value="UniProtKB-EC"/>
</dbReference>
<dbReference type="Proteomes" id="UP000199236">
    <property type="component" value="Unassembled WGS sequence"/>
</dbReference>